<comment type="caution">
    <text evidence="1">The sequence shown here is derived from an EMBL/GenBank/DDBJ whole genome shotgun (WGS) entry which is preliminary data.</text>
</comment>
<gene>
    <name evidence="1" type="ORF">JL09_g6877</name>
</gene>
<dbReference type="Proteomes" id="UP000029867">
    <property type="component" value="Unassembled WGS sequence"/>
</dbReference>
<organism evidence="1 2">
    <name type="scientific">Pichia kudriavzevii</name>
    <name type="common">Yeast</name>
    <name type="synonym">Issatchenkia orientalis</name>
    <dbReference type="NCBI Taxonomy" id="4909"/>
    <lineage>
        <taxon>Eukaryota</taxon>
        <taxon>Fungi</taxon>
        <taxon>Dikarya</taxon>
        <taxon>Ascomycota</taxon>
        <taxon>Saccharomycotina</taxon>
        <taxon>Pichiomycetes</taxon>
        <taxon>Pichiales</taxon>
        <taxon>Pichiaceae</taxon>
        <taxon>Pichia</taxon>
    </lineage>
</organism>
<protein>
    <submittedName>
        <fullName evidence="1">Uncharacterized protein</fullName>
    </submittedName>
</protein>
<dbReference type="EMBL" id="JQFK01002165">
    <property type="protein sequence ID" value="KGK32516.1"/>
    <property type="molecule type" value="Genomic_DNA"/>
</dbReference>
<feature type="non-terminal residue" evidence="1">
    <location>
        <position position="1"/>
    </location>
</feature>
<name>A0A099NKQ0_PICKU</name>
<dbReference type="HOGENOM" id="CLU_3438878_0_0_1"/>
<reference evidence="2" key="1">
    <citation type="journal article" date="2014" name="Microb. Cell Fact.">
        <title>Exploiting Issatchenkia orientalis SD108 for succinic acid production.</title>
        <authorList>
            <person name="Xiao H."/>
            <person name="Shao Z."/>
            <person name="Jiang Y."/>
            <person name="Dole S."/>
            <person name="Zhao H."/>
        </authorList>
    </citation>
    <scope>NUCLEOTIDE SEQUENCE [LARGE SCALE GENOMIC DNA]</scope>
    <source>
        <strain evidence="2">SD108</strain>
    </source>
</reference>
<sequence>PDNVSAFKFN</sequence>
<evidence type="ECO:0000313" key="2">
    <source>
        <dbReference type="Proteomes" id="UP000029867"/>
    </source>
</evidence>
<proteinExistence type="predicted"/>
<evidence type="ECO:0000313" key="1">
    <source>
        <dbReference type="EMBL" id="KGK32516.1"/>
    </source>
</evidence>
<accession>A0A099NKQ0</accession>